<dbReference type="InParanoid" id="A0A7M7N225"/>
<keyword evidence="3" id="KW-1185">Reference proteome</keyword>
<evidence type="ECO:0000256" key="1">
    <source>
        <dbReference type="SAM" id="Phobius"/>
    </source>
</evidence>
<dbReference type="GeneID" id="115919398"/>
<dbReference type="EnsemblMetazoa" id="XM_030973071">
    <property type="protein sequence ID" value="XP_030828931"/>
    <property type="gene ID" value="LOC115919398"/>
</dbReference>
<keyword evidence="1" id="KW-0472">Membrane</keyword>
<dbReference type="OMA" id="SEAPPHK"/>
<feature type="transmembrane region" description="Helical" evidence="1">
    <location>
        <begin position="120"/>
        <end position="142"/>
    </location>
</feature>
<dbReference type="RefSeq" id="XP_030828931.1">
    <property type="nucleotide sequence ID" value="XM_030973071.1"/>
</dbReference>
<dbReference type="OrthoDB" id="10122591at2759"/>
<dbReference type="AlphaFoldDB" id="A0A7M7N225"/>
<evidence type="ECO:0000313" key="3">
    <source>
        <dbReference type="Proteomes" id="UP000007110"/>
    </source>
</evidence>
<proteinExistence type="predicted"/>
<protein>
    <submittedName>
        <fullName evidence="2">Uncharacterized protein</fullName>
    </submittedName>
</protein>
<reference evidence="2" key="2">
    <citation type="submission" date="2021-01" db="UniProtKB">
        <authorList>
            <consortium name="EnsemblMetazoa"/>
        </authorList>
    </citation>
    <scope>IDENTIFICATION</scope>
</reference>
<keyword evidence="1" id="KW-1133">Transmembrane helix</keyword>
<name>A0A7M7N225_STRPU</name>
<evidence type="ECO:0000313" key="2">
    <source>
        <dbReference type="EnsemblMetazoa" id="XP_030828931"/>
    </source>
</evidence>
<organism evidence="2 3">
    <name type="scientific">Strongylocentrotus purpuratus</name>
    <name type="common">Purple sea urchin</name>
    <dbReference type="NCBI Taxonomy" id="7668"/>
    <lineage>
        <taxon>Eukaryota</taxon>
        <taxon>Metazoa</taxon>
        <taxon>Echinodermata</taxon>
        <taxon>Eleutherozoa</taxon>
        <taxon>Echinozoa</taxon>
        <taxon>Echinoidea</taxon>
        <taxon>Euechinoidea</taxon>
        <taxon>Echinacea</taxon>
        <taxon>Camarodonta</taxon>
        <taxon>Echinidea</taxon>
        <taxon>Strongylocentrotidae</taxon>
        <taxon>Strongylocentrotus</taxon>
    </lineage>
</organism>
<reference evidence="3" key="1">
    <citation type="submission" date="2015-02" db="EMBL/GenBank/DDBJ databases">
        <title>Genome sequencing for Strongylocentrotus purpuratus.</title>
        <authorList>
            <person name="Murali S."/>
            <person name="Liu Y."/>
            <person name="Vee V."/>
            <person name="English A."/>
            <person name="Wang M."/>
            <person name="Skinner E."/>
            <person name="Han Y."/>
            <person name="Muzny D.M."/>
            <person name="Worley K.C."/>
            <person name="Gibbs R.A."/>
        </authorList>
    </citation>
    <scope>NUCLEOTIDE SEQUENCE</scope>
</reference>
<dbReference type="KEGG" id="spu:115919398"/>
<keyword evidence="1" id="KW-0812">Transmembrane</keyword>
<sequence>MLLCHSIKNRRFAITDVMDALYTGFLPRATREIGKAKVGVIVHDMSMENILDDRKYEEKMESFRRQQPTTFKNAAMVFISGQLADSPPQLGPGNWTELRTFIAKASRLSEAPPHKALREVLLPAFLIFAIIVALIVGLSVGLT</sequence>
<accession>A0A7M7N225</accession>
<dbReference type="Proteomes" id="UP000007110">
    <property type="component" value="Unassembled WGS sequence"/>
</dbReference>